<evidence type="ECO:0000313" key="2">
    <source>
        <dbReference type="Proteomes" id="UP000078090"/>
    </source>
</evidence>
<proteinExistence type="predicted"/>
<comment type="caution">
    <text evidence="1">The sequence shown here is derived from an EMBL/GenBank/DDBJ whole genome shotgun (WGS) entry which is preliminary data.</text>
</comment>
<accession>A0A177M2P2</accession>
<organism evidence="1 2">
    <name type="scientific">Methylomonas methanica</name>
    <dbReference type="NCBI Taxonomy" id="421"/>
    <lineage>
        <taxon>Bacteria</taxon>
        <taxon>Pseudomonadati</taxon>
        <taxon>Pseudomonadota</taxon>
        <taxon>Gammaproteobacteria</taxon>
        <taxon>Methylococcales</taxon>
        <taxon>Methylococcaceae</taxon>
        <taxon>Methylomonas</taxon>
    </lineage>
</organism>
<dbReference type="RefSeq" id="WP_064010102.1">
    <property type="nucleotide sequence ID" value="NZ_LUUG01000105.1"/>
</dbReference>
<reference evidence="1 2" key="1">
    <citation type="submission" date="2016-03" db="EMBL/GenBank/DDBJ databases">
        <authorList>
            <person name="Ploux O."/>
        </authorList>
    </citation>
    <scope>NUCLEOTIDE SEQUENCE [LARGE SCALE GENOMIC DNA]</scope>
    <source>
        <strain evidence="1 2">R-45363</strain>
    </source>
</reference>
<evidence type="ECO:0008006" key="3">
    <source>
        <dbReference type="Google" id="ProtNLM"/>
    </source>
</evidence>
<gene>
    <name evidence="1" type="ORF">A1332_04085</name>
</gene>
<protein>
    <recommendedName>
        <fullName evidence="3">Antitoxin</fullName>
    </recommendedName>
</protein>
<dbReference type="EMBL" id="LUUG01000105">
    <property type="protein sequence ID" value="OAH99078.1"/>
    <property type="molecule type" value="Genomic_DNA"/>
</dbReference>
<dbReference type="AlphaFoldDB" id="A0A177M2P2"/>
<sequence length="88" mass="9838">MFDDEEMSILNALENNKLIRSVNADEEIALAKQAAKEYLSKSKNVTIRLSLGDVTLIKNRAQDVGIPYQTLTSSLVHQYATGKIRLET</sequence>
<name>A0A177M2P2_METMH</name>
<evidence type="ECO:0000313" key="1">
    <source>
        <dbReference type="EMBL" id="OAH99078.1"/>
    </source>
</evidence>
<dbReference type="Proteomes" id="UP000078090">
    <property type="component" value="Unassembled WGS sequence"/>
</dbReference>
<dbReference type="OrthoDB" id="595481at2"/>